<sequence length="609" mass="68380">MVGIFHLSLLAAVAASAVSKTVDPPFSFASNASQLVSINNASTLRVPIPFGTTAGIQFSEPSLVHTAEIEFNINYIASDEEWNKYTAKGRWYACLLDMAIEKAGKVLGDPGILPSSESIFQGDFREDIQNWGWHETPYSPDVGANFIENNRIKPALDQLGLSALPLGKGGDNECWSIEHGDEDRVDEDGDEVPFEDQIYQINSDKYPCTGAYYRFAINKKGGAIFAQSLLSPRAAAEKNHVDVHGGDKLPHLQRASDILWSYWYRDNPDPKKLWAFFVNYVRNEETLPLIARIMLKYNMAKVPYYPGLILELERPDLEVEAILGLGLKHVTTIHIFRDQFPDDRPAGQVPEVQLLFNFGDVPLDELDDGPEMPPKPPAKTKRKVKVLDKGGIEGTETKIQTALEALGLSWLPFGKGGNNGCHTVEHYDENLLPDEGEGDYKCKNPFRNPSREVKLIEDQTYTMSGRPYPATGAYYRFVIVRALRNHGYNTLPRWPGLELGMHTNEAEAILGQFTNGCNIAHLLFQHKSTLGVKHFSGIHIFRDNYPEKFRAEVHLLFKIIDVLFDEQIDSDVEMQDADDAKAKRMKSVREVIRSNGKSVIREHRLVIGP</sequence>
<keyword evidence="3" id="KW-1185">Reference proteome</keyword>
<evidence type="ECO:0000313" key="3">
    <source>
        <dbReference type="Proteomes" id="UP001140562"/>
    </source>
</evidence>
<dbReference type="Proteomes" id="UP001140562">
    <property type="component" value="Unassembled WGS sequence"/>
</dbReference>
<dbReference type="OrthoDB" id="5337308at2759"/>
<keyword evidence="1" id="KW-0732">Signal</keyword>
<proteinExistence type="predicted"/>
<accession>A0A9W8X1D7</accession>
<name>A0A9W8X1D7_9PLEO</name>
<gene>
    <name evidence="2" type="ORF">N0V87_003955</name>
</gene>
<dbReference type="EMBL" id="JAPEUV010000030">
    <property type="protein sequence ID" value="KAJ4338412.1"/>
    <property type="molecule type" value="Genomic_DNA"/>
</dbReference>
<reference evidence="2" key="1">
    <citation type="submission" date="2022-10" db="EMBL/GenBank/DDBJ databases">
        <title>Tapping the CABI collections for fungal endophytes: first genome assemblies for Collariella, Neodidymelliopsis, Ascochyta clinopodiicola, Didymella pomorum, Didymosphaeria variabile, Neocosmospora piperis and Neocucurbitaria cava.</title>
        <authorList>
            <person name="Hill R."/>
        </authorList>
    </citation>
    <scope>NUCLEOTIDE SEQUENCE</scope>
    <source>
        <strain evidence="2">IMI 360193</strain>
    </source>
</reference>
<evidence type="ECO:0000313" key="2">
    <source>
        <dbReference type="EMBL" id="KAJ4338412.1"/>
    </source>
</evidence>
<feature type="signal peptide" evidence="1">
    <location>
        <begin position="1"/>
        <end position="19"/>
    </location>
</feature>
<dbReference type="AlphaFoldDB" id="A0A9W8X1D7"/>
<evidence type="ECO:0000256" key="1">
    <source>
        <dbReference type="SAM" id="SignalP"/>
    </source>
</evidence>
<feature type="chain" id="PRO_5040985185" evidence="1">
    <location>
        <begin position="20"/>
        <end position="609"/>
    </location>
</feature>
<comment type="caution">
    <text evidence="2">The sequence shown here is derived from an EMBL/GenBank/DDBJ whole genome shotgun (WGS) entry which is preliminary data.</text>
</comment>
<organism evidence="2 3">
    <name type="scientific">Didymella glomerata</name>
    <dbReference type="NCBI Taxonomy" id="749621"/>
    <lineage>
        <taxon>Eukaryota</taxon>
        <taxon>Fungi</taxon>
        <taxon>Dikarya</taxon>
        <taxon>Ascomycota</taxon>
        <taxon>Pezizomycotina</taxon>
        <taxon>Dothideomycetes</taxon>
        <taxon>Pleosporomycetidae</taxon>
        <taxon>Pleosporales</taxon>
        <taxon>Pleosporineae</taxon>
        <taxon>Didymellaceae</taxon>
        <taxon>Didymella</taxon>
    </lineage>
</organism>
<protein>
    <submittedName>
        <fullName evidence="2">Uncharacterized protein</fullName>
    </submittedName>
</protein>